<gene>
    <name evidence="2" type="ORF">HanXRQr2_Chr17g0831731</name>
</gene>
<dbReference type="Proteomes" id="UP000215914">
    <property type="component" value="Unassembled WGS sequence"/>
</dbReference>
<evidence type="ECO:0000313" key="3">
    <source>
        <dbReference type="Proteomes" id="UP000215914"/>
    </source>
</evidence>
<organism evidence="2 3">
    <name type="scientific">Helianthus annuus</name>
    <name type="common">Common sunflower</name>
    <dbReference type="NCBI Taxonomy" id="4232"/>
    <lineage>
        <taxon>Eukaryota</taxon>
        <taxon>Viridiplantae</taxon>
        <taxon>Streptophyta</taxon>
        <taxon>Embryophyta</taxon>
        <taxon>Tracheophyta</taxon>
        <taxon>Spermatophyta</taxon>
        <taxon>Magnoliopsida</taxon>
        <taxon>eudicotyledons</taxon>
        <taxon>Gunneridae</taxon>
        <taxon>Pentapetalae</taxon>
        <taxon>asterids</taxon>
        <taxon>campanulids</taxon>
        <taxon>Asterales</taxon>
        <taxon>Asteraceae</taxon>
        <taxon>Asteroideae</taxon>
        <taxon>Heliantheae alliance</taxon>
        <taxon>Heliantheae</taxon>
        <taxon>Helianthus</taxon>
    </lineage>
</organism>
<accession>A0A9K3GWP8</accession>
<keyword evidence="3" id="KW-1185">Reference proteome</keyword>
<evidence type="ECO:0000313" key="2">
    <source>
        <dbReference type="EMBL" id="KAF5757858.1"/>
    </source>
</evidence>
<feature type="region of interest" description="Disordered" evidence="1">
    <location>
        <begin position="1"/>
        <end position="22"/>
    </location>
</feature>
<dbReference type="Gramene" id="mRNA:HanXRQr2_Chr17g0831731">
    <property type="protein sequence ID" value="CDS:HanXRQr2_Chr17g0831731.1"/>
    <property type="gene ID" value="HanXRQr2_Chr17g0831731"/>
</dbReference>
<reference evidence="2" key="2">
    <citation type="submission" date="2020-06" db="EMBL/GenBank/DDBJ databases">
        <title>Helianthus annuus Genome sequencing and assembly Release 2.</title>
        <authorList>
            <person name="Gouzy J."/>
            <person name="Langlade N."/>
            <person name="Munos S."/>
        </authorList>
    </citation>
    <scope>NUCLEOTIDE SEQUENCE</scope>
    <source>
        <tissue evidence="2">Leaves</tissue>
    </source>
</reference>
<comment type="caution">
    <text evidence="2">The sequence shown here is derived from an EMBL/GenBank/DDBJ whole genome shotgun (WGS) entry which is preliminary data.</text>
</comment>
<proteinExistence type="predicted"/>
<reference evidence="2" key="1">
    <citation type="journal article" date="2017" name="Nature">
        <title>The sunflower genome provides insights into oil metabolism, flowering and Asterid evolution.</title>
        <authorList>
            <person name="Badouin H."/>
            <person name="Gouzy J."/>
            <person name="Grassa C.J."/>
            <person name="Murat F."/>
            <person name="Staton S.E."/>
            <person name="Cottret L."/>
            <person name="Lelandais-Briere C."/>
            <person name="Owens G.L."/>
            <person name="Carrere S."/>
            <person name="Mayjonade B."/>
            <person name="Legrand L."/>
            <person name="Gill N."/>
            <person name="Kane N.C."/>
            <person name="Bowers J.E."/>
            <person name="Hubner S."/>
            <person name="Bellec A."/>
            <person name="Berard A."/>
            <person name="Berges H."/>
            <person name="Blanchet N."/>
            <person name="Boniface M.C."/>
            <person name="Brunel D."/>
            <person name="Catrice O."/>
            <person name="Chaidir N."/>
            <person name="Claudel C."/>
            <person name="Donnadieu C."/>
            <person name="Faraut T."/>
            <person name="Fievet G."/>
            <person name="Helmstetter N."/>
            <person name="King M."/>
            <person name="Knapp S.J."/>
            <person name="Lai Z."/>
            <person name="Le Paslier M.C."/>
            <person name="Lippi Y."/>
            <person name="Lorenzon L."/>
            <person name="Mandel J.R."/>
            <person name="Marage G."/>
            <person name="Marchand G."/>
            <person name="Marquand E."/>
            <person name="Bret-Mestries E."/>
            <person name="Morien E."/>
            <person name="Nambeesan S."/>
            <person name="Nguyen T."/>
            <person name="Pegot-Espagnet P."/>
            <person name="Pouilly N."/>
            <person name="Raftis F."/>
            <person name="Sallet E."/>
            <person name="Schiex T."/>
            <person name="Thomas J."/>
            <person name="Vandecasteele C."/>
            <person name="Vares D."/>
            <person name="Vear F."/>
            <person name="Vautrin S."/>
            <person name="Crespi M."/>
            <person name="Mangin B."/>
            <person name="Burke J.M."/>
            <person name="Salse J."/>
            <person name="Munos S."/>
            <person name="Vincourt P."/>
            <person name="Rieseberg L.H."/>
            <person name="Langlade N.B."/>
        </authorList>
    </citation>
    <scope>NUCLEOTIDE SEQUENCE</scope>
    <source>
        <tissue evidence="2">Leaves</tissue>
    </source>
</reference>
<name>A0A9K3GWP8_HELAN</name>
<dbReference type="AlphaFoldDB" id="A0A9K3GWP8"/>
<evidence type="ECO:0000256" key="1">
    <source>
        <dbReference type="SAM" id="MobiDB-lite"/>
    </source>
</evidence>
<sequence length="53" mass="6480">MKKHPNTSSRRLRTKKQQHSRRRRIYAIHTHINYLRFRGFATMGSKYFPDFAS</sequence>
<protein>
    <submittedName>
        <fullName evidence="2">Uncharacterized protein</fullName>
    </submittedName>
</protein>
<dbReference type="EMBL" id="MNCJ02000332">
    <property type="protein sequence ID" value="KAF5757858.1"/>
    <property type="molecule type" value="Genomic_DNA"/>
</dbReference>